<comment type="caution">
    <text evidence="1">The sequence shown here is derived from an EMBL/GenBank/DDBJ whole genome shotgun (WGS) entry which is preliminary data.</text>
</comment>
<dbReference type="EMBL" id="JANBUJ010001722">
    <property type="protein sequence ID" value="KAJ2766349.1"/>
    <property type="molecule type" value="Genomic_DNA"/>
</dbReference>
<reference evidence="1" key="1">
    <citation type="submission" date="2022-07" db="EMBL/GenBank/DDBJ databases">
        <title>Phylogenomic reconstructions and comparative analyses of Kickxellomycotina fungi.</title>
        <authorList>
            <person name="Reynolds N.K."/>
            <person name="Stajich J.E."/>
            <person name="Barry K."/>
            <person name="Grigoriev I.V."/>
            <person name="Crous P."/>
            <person name="Smith M.E."/>
        </authorList>
    </citation>
    <scope>NUCLEOTIDE SEQUENCE</scope>
    <source>
        <strain evidence="1">CBS 109366</strain>
    </source>
</reference>
<dbReference type="Proteomes" id="UP001140234">
    <property type="component" value="Unassembled WGS sequence"/>
</dbReference>
<sequence>MDAAPPALLPVVAFAGAWAAVNLAFALARRARPAAAGAAAETPDAETQGAELVSPLHLRISTGACGDAIAAAAQCRLARAGPCARAVDAFYGLGVYASAGSMAVCVGVLAVAAAQIAAALGGCVAQLFATQPPADVLRPMADAHSAQLTRRLLGGGGRQQVLRPIIPGVTLPMSHVWYYLLSLALCAVVHELGHAVAAARAGIGIRRVGVFIMGIYPGAFVELARAQLESAPVAAQLRVACAGIWHNAVAALAAWALLRSGAVGWAMRSTAWAATDGVAVVDIARTSPLHGRVPLLSTVYRIDDVALQAANQTAWANATDGFGATPIERWTSALTATRANRDTVRAGYCATAAENADDGLCCEMAPRFPLGESPDPDIFCFERFAGPAGGAPMCFDLRATVERTGAARCLADADCARHGAGPGQLCVVPSSPFPDGRVLRLHYCAPGTSHREMLVYAGSPAALWLEVQVSSLAPRWAWVPSRLPLWAETLLRYVLSFSLALCLLNATPAWHLDGDLILRHLIFAFEQQRRRGAEAAAADAGARSQKGELGGAPDARPPAALGSTLA</sequence>
<evidence type="ECO:0000313" key="1">
    <source>
        <dbReference type="EMBL" id="KAJ2766349.1"/>
    </source>
</evidence>
<accession>A0ACC1JS10</accession>
<protein>
    <submittedName>
        <fullName evidence="1">Uncharacterized protein</fullName>
    </submittedName>
</protein>
<gene>
    <name evidence="1" type="ORF">IWQ57_004402</name>
</gene>
<name>A0ACC1JS10_9FUNG</name>
<proteinExistence type="predicted"/>
<keyword evidence="2" id="KW-1185">Reference proteome</keyword>
<evidence type="ECO:0000313" key="2">
    <source>
        <dbReference type="Proteomes" id="UP001140234"/>
    </source>
</evidence>
<organism evidence="1 2">
    <name type="scientific">Coemansia nantahalensis</name>
    <dbReference type="NCBI Taxonomy" id="2789366"/>
    <lineage>
        <taxon>Eukaryota</taxon>
        <taxon>Fungi</taxon>
        <taxon>Fungi incertae sedis</taxon>
        <taxon>Zoopagomycota</taxon>
        <taxon>Kickxellomycotina</taxon>
        <taxon>Kickxellomycetes</taxon>
        <taxon>Kickxellales</taxon>
        <taxon>Kickxellaceae</taxon>
        <taxon>Coemansia</taxon>
    </lineage>
</organism>